<protein>
    <submittedName>
        <fullName evidence="1">Uncharacterized protein</fullName>
    </submittedName>
</protein>
<organism evidence="1">
    <name type="scientific">Arundo donax</name>
    <name type="common">Giant reed</name>
    <name type="synonym">Donax arundinaceus</name>
    <dbReference type="NCBI Taxonomy" id="35708"/>
    <lineage>
        <taxon>Eukaryota</taxon>
        <taxon>Viridiplantae</taxon>
        <taxon>Streptophyta</taxon>
        <taxon>Embryophyta</taxon>
        <taxon>Tracheophyta</taxon>
        <taxon>Spermatophyta</taxon>
        <taxon>Magnoliopsida</taxon>
        <taxon>Liliopsida</taxon>
        <taxon>Poales</taxon>
        <taxon>Poaceae</taxon>
        <taxon>PACMAD clade</taxon>
        <taxon>Arundinoideae</taxon>
        <taxon>Arundineae</taxon>
        <taxon>Arundo</taxon>
    </lineage>
</organism>
<name>A0A0A9E1D9_ARUDO</name>
<evidence type="ECO:0000313" key="1">
    <source>
        <dbReference type="EMBL" id="JAD93851.1"/>
    </source>
</evidence>
<dbReference type="EMBL" id="GBRH01204044">
    <property type="protein sequence ID" value="JAD93851.1"/>
    <property type="molecule type" value="Transcribed_RNA"/>
</dbReference>
<dbReference type="AlphaFoldDB" id="A0A0A9E1D9"/>
<proteinExistence type="predicted"/>
<sequence>MDGWGINSWETTDILCGNIRTICMYINPNCKYNTVKTKTQRPCMTSCLFCFPDFSDYRHCLRIWELENGKPNTLVDVRNSERAVCGSYLLAQIPEKALHCSMYIPSSSD</sequence>
<accession>A0A0A9E1D9</accession>
<reference evidence="1" key="2">
    <citation type="journal article" date="2015" name="Data Brief">
        <title>Shoot transcriptome of the giant reed, Arundo donax.</title>
        <authorList>
            <person name="Barrero R.A."/>
            <person name="Guerrero F.D."/>
            <person name="Moolhuijzen P."/>
            <person name="Goolsby J.A."/>
            <person name="Tidwell J."/>
            <person name="Bellgard S.E."/>
            <person name="Bellgard M.I."/>
        </authorList>
    </citation>
    <scope>NUCLEOTIDE SEQUENCE</scope>
    <source>
        <tissue evidence="1">Shoot tissue taken approximately 20 cm above the soil surface</tissue>
    </source>
</reference>
<reference evidence="1" key="1">
    <citation type="submission" date="2014-09" db="EMBL/GenBank/DDBJ databases">
        <authorList>
            <person name="Magalhaes I.L.F."/>
            <person name="Oliveira U."/>
            <person name="Santos F.R."/>
            <person name="Vidigal T.H.D.A."/>
            <person name="Brescovit A.D."/>
            <person name="Santos A.J."/>
        </authorList>
    </citation>
    <scope>NUCLEOTIDE SEQUENCE</scope>
    <source>
        <tissue evidence="1">Shoot tissue taken approximately 20 cm above the soil surface</tissue>
    </source>
</reference>